<dbReference type="NCBIfam" id="TIGR02242">
    <property type="entry name" value="tail_TIGR02242"/>
    <property type="match status" value="1"/>
</dbReference>
<evidence type="ECO:0008006" key="3">
    <source>
        <dbReference type="Google" id="ProtNLM"/>
    </source>
</evidence>
<dbReference type="Pfam" id="PF09684">
    <property type="entry name" value="Tail_P2_I"/>
    <property type="match status" value="1"/>
</dbReference>
<protein>
    <recommendedName>
        <fullName evidence="3">Phage tail protein</fullName>
    </recommendedName>
</protein>
<dbReference type="InterPro" id="IPR006521">
    <property type="entry name" value="Tail_protein_I"/>
</dbReference>
<organism evidence="1 2">
    <name type="scientific">Candidatus Ventrousia excrementavium</name>
    <dbReference type="NCBI Taxonomy" id="2840961"/>
    <lineage>
        <taxon>Bacteria</taxon>
        <taxon>Bacillati</taxon>
        <taxon>Bacillota</taxon>
        <taxon>Clostridia</taxon>
        <taxon>Eubacteriales</taxon>
        <taxon>Clostridiaceae</taxon>
        <taxon>Clostridiaceae incertae sedis</taxon>
        <taxon>Candidatus Ventrousia</taxon>
    </lineage>
</organism>
<dbReference type="Proteomes" id="UP000824073">
    <property type="component" value="Unassembled WGS sequence"/>
</dbReference>
<dbReference type="AlphaFoldDB" id="A0A9D1S2N9"/>
<comment type="caution">
    <text evidence="1">The sequence shown here is derived from an EMBL/GenBank/DDBJ whole genome shotgun (WGS) entry which is preliminary data.</text>
</comment>
<evidence type="ECO:0000313" key="1">
    <source>
        <dbReference type="EMBL" id="HIU44588.1"/>
    </source>
</evidence>
<reference evidence="1" key="1">
    <citation type="submission" date="2020-10" db="EMBL/GenBank/DDBJ databases">
        <authorList>
            <person name="Gilroy R."/>
        </authorList>
    </citation>
    <scope>NUCLEOTIDE SEQUENCE</scope>
    <source>
        <strain evidence="1">CHK191-8634</strain>
    </source>
</reference>
<dbReference type="InterPro" id="IPR011748">
    <property type="entry name" value="Unchr_phage_tail-like"/>
</dbReference>
<name>A0A9D1S2N9_9CLOT</name>
<dbReference type="EMBL" id="DVMR01000073">
    <property type="protein sequence ID" value="HIU44588.1"/>
    <property type="molecule type" value="Genomic_DNA"/>
</dbReference>
<accession>A0A9D1S2N9</accession>
<sequence length="379" mass="42795">MAAGTKHFMFNRPDDWLGQGIADGLSAESGGLALQKAGKGVYASFALDTLEKETVWHRLRVTADIPGNTLLRLYLYCSDDDSLPAGFGPPDEERRLDDWLADPAVTAEEREQFFMTFSQRICEGPRDLLLYDLRGRYLWFCLVFFSYGGETLSVSSIQLEFPRIAFIDYLPQVYRGAESVNSFLARFISVFQSVYVDLEEDIDLAPTRFDPAVAPPEFLYWLADGLAVSDCFLWTEQKLRELLQSAVRLYRIKGTKPALQEVIQLYTGQKPLIIEQFETASSELWKADGETLRRLYGGSSHTFTVLMPQTDCSPDEYAKLYRVIEKFKPVDAICNLVFLENVMILGRHCYLGVNSRIGRSEELVLDTGASAPGAPYLTE</sequence>
<gene>
    <name evidence="1" type="ORF">IAB67_09850</name>
</gene>
<evidence type="ECO:0000313" key="2">
    <source>
        <dbReference type="Proteomes" id="UP000824073"/>
    </source>
</evidence>
<proteinExistence type="predicted"/>
<reference evidence="1" key="2">
    <citation type="journal article" date="2021" name="PeerJ">
        <title>Extensive microbial diversity within the chicken gut microbiome revealed by metagenomics and culture.</title>
        <authorList>
            <person name="Gilroy R."/>
            <person name="Ravi A."/>
            <person name="Getino M."/>
            <person name="Pursley I."/>
            <person name="Horton D.L."/>
            <person name="Alikhan N.F."/>
            <person name="Baker D."/>
            <person name="Gharbi K."/>
            <person name="Hall N."/>
            <person name="Watson M."/>
            <person name="Adriaenssens E.M."/>
            <person name="Foster-Nyarko E."/>
            <person name="Jarju S."/>
            <person name="Secka A."/>
            <person name="Antonio M."/>
            <person name="Oren A."/>
            <person name="Chaudhuri R.R."/>
            <person name="La Ragione R."/>
            <person name="Hildebrand F."/>
            <person name="Pallen M.J."/>
        </authorList>
    </citation>
    <scope>NUCLEOTIDE SEQUENCE</scope>
    <source>
        <strain evidence="1">CHK191-8634</strain>
    </source>
</reference>